<evidence type="ECO:0000313" key="2">
    <source>
        <dbReference type="EMBL" id="KKP60013.1"/>
    </source>
</evidence>
<gene>
    <name evidence="2" type="ORF">UR52_C0001G0093</name>
</gene>
<feature type="transmembrane region" description="Helical" evidence="1">
    <location>
        <begin position="151"/>
        <end position="168"/>
    </location>
</feature>
<proteinExistence type="predicted"/>
<feature type="transmembrane region" description="Helical" evidence="1">
    <location>
        <begin position="379"/>
        <end position="395"/>
    </location>
</feature>
<evidence type="ECO:0000313" key="3">
    <source>
        <dbReference type="Proteomes" id="UP000034176"/>
    </source>
</evidence>
<name>A0A0G0ASF5_9BACT</name>
<feature type="transmembrane region" description="Helical" evidence="1">
    <location>
        <begin position="7"/>
        <end position="26"/>
    </location>
</feature>
<feature type="transmembrane region" description="Helical" evidence="1">
    <location>
        <begin position="287"/>
        <end position="307"/>
    </location>
</feature>
<dbReference type="Proteomes" id="UP000034176">
    <property type="component" value="Unassembled WGS sequence"/>
</dbReference>
<evidence type="ECO:0000256" key="1">
    <source>
        <dbReference type="SAM" id="Phobius"/>
    </source>
</evidence>
<dbReference type="AlphaFoldDB" id="A0A0G0ASF5"/>
<sequence>MQNKTKNILAILFLTIVSLFAMRALIHFGFYTSHDGWHIVTRLYYFDAIVRDGQIPVRFSANLLNGFGYPLFIFSYHLPWIIAEPLMLAGLNVFDAIKAVFILTYIMSGIFMYFWLSQVFGKKAGLLGAFVFLFTPYRFVNIFVRANIGEAVSFMTYPLIFWSIYNLSLKKSFKWVCIGAFGLVGAMLSHIMVIFLFFLPLILYAVHLFFKTKNKIIFIIQISIMVFLSIGVSAYYLFPAIYYKPITVFADTYKQLYANHFTPISKLLYSPWGYGALGTPGEMSRQIGIAIWLINIISIPLIIFQFLKKIDRKTIFVPLICLITFSISLFFLTKISISIWKMGENFALIDFPWRFLAVTTFFGSLLTGWVVFSLRKSKYQIIFMAIFLGLIFYTNRNHVRVNQYTDIPLSLYIDSELTTNTDDEYLPKWVSREYAKKKQPLITNQDITMTNLTRNSKEIIFDINSQKQTELQISQMWFPGWQALVNGEKIDIGKSSFGGMTINVPQGKSHINLEYGSSEIMNIGNILTIISLMVTASGLIFKKFIWKKK</sequence>
<feature type="transmembrane region" description="Helical" evidence="1">
    <location>
        <begin position="124"/>
        <end position="144"/>
    </location>
</feature>
<protein>
    <submittedName>
        <fullName evidence="2">Uncharacterized protein</fullName>
    </submittedName>
</protein>
<comment type="caution">
    <text evidence="2">The sequence shown here is derived from an EMBL/GenBank/DDBJ whole genome shotgun (WGS) entry which is preliminary data.</text>
</comment>
<keyword evidence="1" id="KW-1133">Transmembrane helix</keyword>
<feature type="transmembrane region" description="Helical" evidence="1">
    <location>
        <begin position="99"/>
        <end position="118"/>
    </location>
</feature>
<dbReference type="EMBL" id="LBPN01000001">
    <property type="protein sequence ID" value="KKP60013.1"/>
    <property type="molecule type" value="Genomic_DNA"/>
</dbReference>
<feature type="transmembrane region" description="Helical" evidence="1">
    <location>
        <begin position="180"/>
        <end position="204"/>
    </location>
</feature>
<feature type="transmembrane region" description="Helical" evidence="1">
    <location>
        <begin position="216"/>
        <end position="238"/>
    </location>
</feature>
<organism evidence="2 3">
    <name type="scientific">Candidatus Gottesmanbacteria bacterium GW2011_GWA1_34_13</name>
    <dbReference type="NCBI Taxonomy" id="1618434"/>
    <lineage>
        <taxon>Bacteria</taxon>
        <taxon>Candidatus Gottesmaniibacteriota</taxon>
    </lineage>
</organism>
<keyword evidence="1" id="KW-0472">Membrane</keyword>
<accession>A0A0G0ASF5</accession>
<feature type="transmembrane region" description="Helical" evidence="1">
    <location>
        <begin position="353"/>
        <end position="372"/>
    </location>
</feature>
<feature type="transmembrane region" description="Helical" evidence="1">
    <location>
        <begin position="314"/>
        <end position="333"/>
    </location>
</feature>
<keyword evidence="1" id="KW-0812">Transmembrane</keyword>
<feature type="transmembrane region" description="Helical" evidence="1">
    <location>
        <begin position="67"/>
        <end position="87"/>
    </location>
</feature>
<feature type="transmembrane region" description="Helical" evidence="1">
    <location>
        <begin position="520"/>
        <end position="541"/>
    </location>
</feature>
<reference evidence="2 3" key="1">
    <citation type="journal article" date="2015" name="Nature">
        <title>rRNA introns, odd ribosomes, and small enigmatic genomes across a large radiation of phyla.</title>
        <authorList>
            <person name="Brown C.T."/>
            <person name="Hug L.A."/>
            <person name="Thomas B.C."/>
            <person name="Sharon I."/>
            <person name="Castelle C.J."/>
            <person name="Singh A."/>
            <person name="Wilkins M.J."/>
            <person name="Williams K.H."/>
            <person name="Banfield J.F."/>
        </authorList>
    </citation>
    <scope>NUCLEOTIDE SEQUENCE [LARGE SCALE GENOMIC DNA]</scope>
</reference>
<dbReference type="STRING" id="1618434.UR52_C0001G0093"/>